<feature type="non-terminal residue" evidence="2">
    <location>
        <position position="1"/>
    </location>
</feature>
<comment type="caution">
    <text evidence="2">The sequence shown here is derived from an EMBL/GenBank/DDBJ whole genome shotgun (WGS) entry which is preliminary data.</text>
</comment>
<feature type="region of interest" description="Disordered" evidence="1">
    <location>
        <begin position="59"/>
        <end position="104"/>
    </location>
</feature>
<organism evidence="2 3">
    <name type="scientific">Taxus chinensis</name>
    <name type="common">Chinese yew</name>
    <name type="synonym">Taxus wallichiana var. chinensis</name>
    <dbReference type="NCBI Taxonomy" id="29808"/>
    <lineage>
        <taxon>Eukaryota</taxon>
        <taxon>Viridiplantae</taxon>
        <taxon>Streptophyta</taxon>
        <taxon>Embryophyta</taxon>
        <taxon>Tracheophyta</taxon>
        <taxon>Spermatophyta</taxon>
        <taxon>Pinopsida</taxon>
        <taxon>Pinidae</taxon>
        <taxon>Conifers II</taxon>
        <taxon>Cupressales</taxon>
        <taxon>Taxaceae</taxon>
        <taxon>Taxus</taxon>
    </lineage>
</organism>
<gene>
    <name evidence="2" type="ORF">KI387_039313</name>
</gene>
<dbReference type="Proteomes" id="UP000824469">
    <property type="component" value="Unassembled WGS sequence"/>
</dbReference>
<evidence type="ECO:0000256" key="1">
    <source>
        <dbReference type="SAM" id="MobiDB-lite"/>
    </source>
</evidence>
<evidence type="ECO:0000313" key="2">
    <source>
        <dbReference type="EMBL" id="KAH9295725.1"/>
    </source>
</evidence>
<name>A0AA38C8H0_TAXCH</name>
<protein>
    <submittedName>
        <fullName evidence="2">Uncharacterized protein</fullName>
    </submittedName>
</protein>
<sequence>CLLEALKEASTILYTPAAWLELLQSIAVDPQQEHTPQHPLEEEVTRLLYQLVASSITTIPDPRGQQGRRPTVLHAQKNLPPRFYTPPPPEFQARIGSKAAMEGK</sequence>
<dbReference type="AlphaFoldDB" id="A0AA38C8H0"/>
<evidence type="ECO:0000313" key="3">
    <source>
        <dbReference type="Proteomes" id="UP000824469"/>
    </source>
</evidence>
<reference evidence="2 3" key="1">
    <citation type="journal article" date="2021" name="Nat. Plants">
        <title>The Taxus genome provides insights into paclitaxel biosynthesis.</title>
        <authorList>
            <person name="Xiong X."/>
            <person name="Gou J."/>
            <person name="Liao Q."/>
            <person name="Li Y."/>
            <person name="Zhou Q."/>
            <person name="Bi G."/>
            <person name="Li C."/>
            <person name="Du R."/>
            <person name="Wang X."/>
            <person name="Sun T."/>
            <person name="Guo L."/>
            <person name="Liang H."/>
            <person name="Lu P."/>
            <person name="Wu Y."/>
            <person name="Zhang Z."/>
            <person name="Ro D.K."/>
            <person name="Shang Y."/>
            <person name="Huang S."/>
            <person name="Yan J."/>
        </authorList>
    </citation>
    <scope>NUCLEOTIDE SEQUENCE [LARGE SCALE GENOMIC DNA]</scope>
    <source>
        <strain evidence="2">Ta-2019</strain>
    </source>
</reference>
<accession>A0AA38C8H0</accession>
<keyword evidence="3" id="KW-1185">Reference proteome</keyword>
<proteinExistence type="predicted"/>
<dbReference type="EMBL" id="JAHRHJ020000011">
    <property type="protein sequence ID" value="KAH9295725.1"/>
    <property type="molecule type" value="Genomic_DNA"/>
</dbReference>